<evidence type="ECO:0000313" key="1">
    <source>
        <dbReference type="EMBL" id="MPM22052.1"/>
    </source>
</evidence>
<dbReference type="AlphaFoldDB" id="A0A644Y0K8"/>
<keyword evidence="1" id="KW-0413">Isomerase</keyword>
<dbReference type="EMBL" id="VSSQ01003725">
    <property type="protein sequence ID" value="MPM22052.1"/>
    <property type="molecule type" value="Genomic_DNA"/>
</dbReference>
<dbReference type="InterPro" id="IPR008000">
    <property type="entry name" value="Rham/fucose_mutarotase"/>
</dbReference>
<name>A0A644Y0K8_9ZZZZ</name>
<dbReference type="PANTHER" id="PTHR34389">
    <property type="entry name" value="L-RHAMNOSE MUTAROTASE"/>
    <property type="match status" value="1"/>
</dbReference>
<proteinExistence type="predicted"/>
<dbReference type="PANTHER" id="PTHR34389:SF2">
    <property type="entry name" value="L-RHAMNOSE MUTAROTASE"/>
    <property type="match status" value="1"/>
</dbReference>
<dbReference type="EC" id="5.1.3.32" evidence="1"/>
<accession>A0A644Y0K8</accession>
<dbReference type="GO" id="GO:0019301">
    <property type="term" value="P:rhamnose catabolic process"/>
    <property type="evidence" value="ECO:0007669"/>
    <property type="project" value="TreeGrafter"/>
</dbReference>
<dbReference type="GO" id="GO:0062192">
    <property type="term" value="F:L-rhamnose mutarotase activity"/>
    <property type="evidence" value="ECO:0007669"/>
    <property type="project" value="UniProtKB-EC"/>
</dbReference>
<dbReference type="SUPFAM" id="SSF54909">
    <property type="entry name" value="Dimeric alpha+beta barrel"/>
    <property type="match status" value="1"/>
</dbReference>
<dbReference type="InterPro" id="IPR011008">
    <property type="entry name" value="Dimeric_a/b-barrel"/>
</dbReference>
<reference evidence="1" key="1">
    <citation type="submission" date="2019-08" db="EMBL/GenBank/DDBJ databases">
        <authorList>
            <person name="Kucharzyk K."/>
            <person name="Murdoch R.W."/>
            <person name="Higgins S."/>
            <person name="Loffler F."/>
        </authorList>
    </citation>
    <scope>NUCLEOTIDE SEQUENCE</scope>
</reference>
<sequence>MMNAMERYAWKARVLPGKLEEYVKRHDEIWPALTEVLNEAGIHNYTIWNVGDELFGYYECESIAHAARVQAESPIVDRWNAYMKDVMVMELDPVTGAQPLMRQVFYHR</sequence>
<gene>
    <name evidence="1" type="primary">rhaM_3</name>
    <name evidence="1" type="ORF">SDC9_68502</name>
</gene>
<dbReference type="Pfam" id="PF05336">
    <property type="entry name" value="rhaM"/>
    <property type="match status" value="1"/>
</dbReference>
<protein>
    <submittedName>
        <fullName evidence="1">L-rhamnose mutarotase</fullName>
        <ecNumber evidence="1">5.1.3.32</ecNumber>
    </submittedName>
</protein>
<organism evidence="1">
    <name type="scientific">bioreactor metagenome</name>
    <dbReference type="NCBI Taxonomy" id="1076179"/>
    <lineage>
        <taxon>unclassified sequences</taxon>
        <taxon>metagenomes</taxon>
        <taxon>ecological metagenomes</taxon>
    </lineage>
</organism>
<comment type="caution">
    <text evidence="1">The sequence shown here is derived from an EMBL/GenBank/DDBJ whole genome shotgun (WGS) entry which is preliminary data.</text>
</comment>
<dbReference type="Gene3D" id="3.30.70.100">
    <property type="match status" value="1"/>
</dbReference>